<gene>
    <name evidence="2" type="ORF">CN689_09695</name>
    <name evidence="1" type="ORF">DTO10_05665</name>
</gene>
<dbReference type="Proteomes" id="UP000260457">
    <property type="component" value="Chromosome"/>
</dbReference>
<evidence type="ECO:0000313" key="1">
    <source>
        <dbReference type="EMBL" id="AXN37963.1"/>
    </source>
</evidence>
<name>A0AAX0S2V1_9BACI</name>
<dbReference type="Proteomes" id="UP000220106">
    <property type="component" value="Unassembled WGS sequence"/>
</dbReference>
<evidence type="ECO:0000313" key="4">
    <source>
        <dbReference type="Proteomes" id="UP000260457"/>
    </source>
</evidence>
<dbReference type="EMBL" id="CP030926">
    <property type="protein sequence ID" value="AXN37963.1"/>
    <property type="molecule type" value="Genomic_DNA"/>
</dbReference>
<evidence type="ECO:0000313" key="2">
    <source>
        <dbReference type="EMBL" id="PEJ34397.1"/>
    </source>
</evidence>
<proteinExistence type="predicted"/>
<reference evidence="1 4" key="2">
    <citation type="submission" date="2018-07" db="EMBL/GenBank/DDBJ databases">
        <title>The molecular basis for the intramolecular migration of carboxyl group in the catabolism of para-hydroxybenzoate via gentisate.</title>
        <authorList>
            <person name="Zhao H."/>
            <person name="Xu Y."/>
            <person name="Lin S."/>
            <person name="Spain J.C."/>
            <person name="Zhou N.-Y."/>
        </authorList>
    </citation>
    <scope>NUCLEOTIDE SEQUENCE [LARGE SCALE GENOMIC DNA]</scope>
    <source>
        <strain evidence="1 4">PHB-7a</strain>
    </source>
</reference>
<accession>A0AAX0S2V1</accession>
<protein>
    <recommendedName>
        <fullName evidence="5">Lipoprotein</fullName>
    </recommendedName>
</protein>
<dbReference type="EMBL" id="NUEQ01000014">
    <property type="protein sequence ID" value="PEJ34397.1"/>
    <property type="molecule type" value="Genomic_DNA"/>
</dbReference>
<evidence type="ECO:0000313" key="3">
    <source>
        <dbReference type="Proteomes" id="UP000220106"/>
    </source>
</evidence>
<dbReference type="AlphaFoldDB" id="A0AAX0S2V1"/>
<keyword evidence="4" id="KW-1185">Reference proteome</keyword>
<sequence length="130" mass="14873">MMKKNIVVFMLMVCIFYLSGCFNTEIKTVTSKNPDAEEVLKLDKNADILQWEKIIYKTDIEWVNELKLTKNESVGEITEVFSNGFSKSLKDGMANQLPIGAKIYSTKERDDVLIVEYNGKVKYYLALTEG</sequence>
<dbReference type="KEGG" id="pbut:DTO10_05665"/>
<organism evidence="2 3">
    <name type="scientific">Peribacillus butanolivorans</name>
    <dbReference type="NCBI Taxonomy" id="421767"/>
    <lineage>
        <taxon>Bacteria</taxon>
        <taxon>Bacillati</taxon>
        <taxon>Bacillota</taxon>
        <taxon>Bacilli</taxon>
        <taxon>Bacillales</taxon>
        <taxon>Bacillaceae</taxon>
        <taxon>Peribacillus</taxon>
    </lineage>
</organism>
<reference evidence="2 3" key="1">
    <citation type="submission" date="2017-09" db="EMBL/GenBank/DDBJ databases">
        <title>Large-scale bioinformatics analysis of Bacillus genomes uncovers conserved roles of natural products in bacterial physiology.</title>
        <authorList>
            <consortium name="Agbiome Team Llc"/>
            <person name="Bleich R.M."/>
            <person name="Kirk G.J."/>
            <person name="Santa Maria K.C."/>
            <person name="Allen S.E."/>
            <person name="Farag S."/>
            <person name="Shank E.A."/>
            <person name="Bowers A."/>
        </authorList>
    </citation>
    <scope>NUCLEOTIDE SEQUENCE [LARGE SCALE GENOMIC DNA]</scope>
    <source>
        <strain evidence="2 3">AFS003229</strain>
    </source>
</reference>
<evidence type="ECO:0008006" key="5">
    <source>
        <dbReference type="Google" id="ProtNLM"/>
    </source>
</evidence>